<evidence type="ECO:0008006" key="4">
    <source>
        <dbReference type="Google" id="ProtNLM"/>
    </source>
</evidence>
<dbReference type="RefSeq" id="WP_154077981.1">
    <property type="nucleotide sequence ID" value="NZ_CP045929.1"/>
</dbReference>
<dbReference type="AlphaFoldDB" id="A0A5Q3QIP9"/>
<sequence length="130" mass="13087">MARVPGAIPARVLGVVTIGYSVAVLARPEVLAGPLGFADASGDAPQDVAVLCRAISGRDVVSGAAMALAPSRSTLLLAIGVRVGCDVVDAVLFGSLLPDPETRTKAVLVASGFGALCALSALPLRRRRVA</sequence>
<dbReference type="KEGG" id="sace:GIY23_19500"/>
<feature type="transmembrane region" description="Helical" evidence="1">
    <location>
        <begin position="106"/>
        <end position="124"/>
    </location>
</feature>
<dbReference type="EMBL" id="CP045929">
    <property type="protein sequence ID" value="QGK71405.1"/>
    <property type="molecule type" value="Genomic_DNA"/>
</dbReference>
<protein>
    <recommendedName>
        <fullName evidence="4">DUF4267 domain-containing protein</fullName>
    </recommendedName>
</protein>
<proteinExistence type="predicted"/>
<evidence type="ECO:0000256" key="1">
    <source>
        <dbReference type="SAM" id="Phobius"/>
    </source>
</evidence>
<keyword evidence="1" id="KW-1133">Transmembrane helix</keyword>
<organism evidence="2 3">
    <name type="scientific">Allosaccharopolyspora coralli</name>
    <dbReference type="NCBI Taxonomy" id="2665642"/>
    <lineage>
        <taxon>Bacteria</taxon>
        <taxon>Bacillati</taxon>
        <taxon>Actinomycetota</taxon>
        <taxon>Actinomycetes</taxon>
        <taxon>Pseudonocardiales</taxon>
        <taxon>Pseudonocardiaceae</taxon>
        <taxon>Allosaccharopolyspora</taxon>
    </lineage>
</organism>
<evidence type="ECO:0000313" key="3">
    <source>
        <dbReference type="Proteomes" id="UP000371041"/>
    </source>
</evidence>
<evidence type="ECO:0000313" key="2">
    <source>
        <dbReference type="EMBL" id="QGK71405.1"/>
    </source>
</evidence>
<gene>
    <name evidence="2" type="ORF">GIY23_19500</name>
</gene>
<keyword evidence="1" id="KW-0472">Membrane</keyword>
<accession>A0A5Q3QIP9</accession>
<name>A0A5Q3QIP9_9PSEU</name>
<reference evidence="3" key="1">
    <citation type="submission" date="2019-11" db="EMBL/GenBank/DDBJ databases">
        <title>The complete genome sequence of Saccharopolyspora sp. E2A.</title>
        <authorList>
            <person name="Zhang G."/>
        </authorList>
    </citation>
    <scope>NUCLEOTIDE SEQUENCE [LARGE SCALE GENOMIC DNA]</scope>
    <source>
        <strain evidence="3">E2A</strain>
    </source>
</reference>
<keyword evidence="1" id="KW-0812">Transmembrane</keyword>
<keyword evidence="3" id="KW-1185">Reference proteome</keyword>
<dbReference type="Proteomes" id="UP000371041">
    <property type="component" value="Chromosome"/>
</dbReference>